<dbReference type="GO" id="GO:0003677">
    <property type="term" value="F:DNA binding"/>
    <property type="evidence" value="ECO:0007669"/>
    <property type="project" value="InterPro"/>
</dbReference>
<sequence length="77" mass="8794">MMIVIKLGELLDKRGITMYQLGKMTGVRPNTISQWVNDAELQREGKGVRSITRETLEAFCEALECDVSDLIEYRDKS</sequence>
<organism evidence="2">
    <name type="scientific">Halalkalibacterium halodurans</name>
    <name type="common">Bacillus halodurans</name>
    <dbReference type="NCBI Taxonomy" id="86665"/>
    <lineage>
        <taxon>Bacteria</taxon>
        <taxon>Bacillati</taxon>
        <taxon>Bacillota</taxon>
        <taxon>Bacilli</taxon>
        <taxon>Bacillales</taxon>
        <taxon>Bacillaceae</taxon>
        <taxon>Halalkalibacterium (ex Joshi et al. 2022)</taxon>
    </lineage>
</organism>
<evidence type="ECO:0000313" key="2">
    <source>
        <dbReference type="EMBL" id="KOO40135.1"/>
    </source>
</evidence>
<dbReference type="CDD" id="cd00093">
    <property type="entry name" value="HTH_XRE"/>
    <property type="match status" value="1"/>
</dbReference>
<accession>A0A0M0KMW8</accession>
<dbReference type="AlphaFoldDB" id="A0A0M0KMW8"/>
<feature type="domain" description="HTH cro/C1-type" evidence="1">
    <location>
        <begin position="9"/>
        <end position="70"/>
    </location>
</feature>
<gene>
    <name evidence="2" type="ORF">AMD02_06020</name>
</gene>
<dbReference type="SUPFAM" id="SSF47413">
    <property type="entry name" value="lambda repressor-like DNA-binding domains"/>
    <property type="match status" value="1"/>
</dbReference>
<dbReference type="Pfam" id="PF13443">
    <property type="entry name" value="HTH_26"/>
    <property type="match status" value="1"/>
</dbReference>
<comment type="caution">
    <text evidence="2">The sequence shown here is derived from an EMBL/GenBank/DDBJ whole genome shotgun (WGS) entry which is preliminary data.</text>
</comment>
<dbReference type="EMBL" id="LILD01000001">
    <property type="protein sequence ID" value="KOO40135.1"/>
    <property type="molecule type" value="Genomic_DNA"/>
</dbReference>
<proteinExistence type="predicted"/>
<reference evidence="2" key="1">
    <citation type="submission" date="2015-08" db="EMBL/GenBank/DDBJ databases">
        <title>Complete DNA Sequence of Pseudomonas syringae pv. actinidiae, the Causal Agent of Kiwifruit Canker Disease.</title>
        <authorList>
            <person name="Rikkerink E.H.A."/>
            <person name="Fineran P.C."/>
        </authorList>
    </citation>
    <scope>NUCLEOTIDE SEQUENCE</scope>
    <source>
        <strain evidence="2">DSM 13666</strain>
    </source>
</reference>
<dbReference type="InterPro" id="IPR010982">
    <property type="entry name" value="Lambda_DNA-bd_dom_sf"/>
</dbReference>
<dbReference type="SMART" id="SM00530">
    <property type="entry name" value="HTH_XRE"/>
    <property type="match status" value="1"/>
</dbReference>
<evidence type="ECO:0000259" key="1">
    <source>
        <dbReference type="PROSITE" id="PS50943"/>
    </source>
</evidence>
<protein>
    <recommendedName>
        <fullName evidence="1">HTH cro/C1-type domain-containing protein</fullName>
    </recommendedName>
</protein>
<name>A0A0M0KMW8_ALKHA</name>
<dbReference type="Gene3D" id="1.10.260.40">
    <property type="entry name" value="lambda repressor-like DNA-binding domains"/>
    <property type="match status" value="1"/>
</dbReference>
<dbReference type="PATRIC" id="fig|136160.3.peg.1501"/>
<dbReference type="InterPro" id="IPR001387">
    <property type="entry name" value="Cro/C1-type_HTH"/>
</dbReference>
<dbReference type="PROSITE" id="PS50943">
    <property type="entry name" value="HTH_CROC1"/>
    <property type="match status" value="1"/>
</dbReference>